<keyword evidence="3 13" id="KW-0812">Transmembrane</keyword>
<keyword evidence="10" id="KW-1015">Disulfide bond</keyword>
<proteinExistence type="predicted"/>
<comment type="caution">
    <text evidence="15">The sequence shown here is derived from an EMBL/GenBank/DDBJ whole genome shotgun (WGS) entry which is preliminary data.</text>
</comment>
<gene>
    <name evidence="15" type="ORF">FB559_7056</name>
</gene>
<organism evidence="15 16">
    <name type="scientific">Actinoallomurus bryophytorum</name>
    <dbReference type="NCBI Taxonomy" id="1490222"/>
    <lineage>
        <taxon>Bacteria</taxon>
        <taxon>Bacillati</taxon>
        <taxon>Actinomycetota</taxon>
        <taxon>Actinomycetes</taxon>
        <taxon>Streptosporangiales</taxon>
        <taxon>Thermomonosporaceae</taxon>
        <taxon>Actinoallomurus</taxon>
    </lineage>
</organism>
<feature type="transmembrane region" description="Helical" evidence="13">
    <location>
        <begin position="159"/>
        <end position="180"/>
    </location>
</feature>
<evidence type="ECO:0000256" key="11">
    <source>
        <dbReference type="ARBA" id="ARBA00023444"/>
    </source>
</evidence>
<evidence type="ECO:0000256" key="8">
    <source>
        <dbReference type="ARBA" id="ARBA00023133"/>
    </source>
</evidence>
<feature type="transmembrane region" description="Helical" evidence="13">
    <location>
        <begin position="89"/>
        <end position="112"/>
    </location>
</feature>
<evidence type="ECO:0000256" key="14">
    <source>
        <dbReference type="SAM" id="SignalP"/>
    </source>
</evidence>
<dbReference type="Pfam" id="PF02628">
    <property type="entry name" value="COX15-CtaA"/>
    <property type="match status" value="1"/>
</dbReference>
<evidence type="ECO:0000256" key="9">
    <source>
        <dbReference type="ARBA" id="ARBA00023136"/>
    </source>
</evidence>
<dbReference type="GO" id="GO:0016020">
    <property type="term" value="C:membrane"/>
    <property type="evidence" value="ECO:0007669"/>
    <property type="project" value="UniProtKB-SubCell"/>
</dbReference>
<dbReference type="PANTHER" id="PTHR35457:SF1">
    <property type="entry name" value="HEME A SYNTHASE"/>
    <property type="match status" value="1"/>
</dbReference>
<dbReference type="InterPro" id="IPR050450">
    <property type="entry name" value="COX15/CtaA_HemeA_synthase"/>
</dbReference>
<keyword evidence="14" id="KW-0732">Signal</keyword>
<feature type="transmembrane region" description="Helical" evidence="13">
    <location>
        <begin position="63"/>
        <end position="82"/>
    </location>
</feature>
<name>A0A543CW77_9ACTN</name>
<feature type="transmembrane region" description="Helical" evidence="13">
    <location>
        <begin position="118"/>
        <end position="139"/>
    </location>
</feature>
<feature type="signal peptide" evidence="14">
    <location>
        <begin position="1"/>
        <end position="20"/>
    </location>
</feature>
<dbReference type="GO" id="GO:0006784">
    <property type="term" value="P:heme A biosynthetic process"/>
    <property type="evidence" value="ECO:0007669"/>
    <property type="project" value="InterPro"/>
</dbReference>
<dbReference type="AlphaFoldDB" id="A0A543CW77"/>
<evidence type="ECO:0000256" key="7">
    <source>
        <dbReference type="ARBA" id="ARBA00023004"/>
    </source>
</evidence>
<dbReference type="GO" id="GO:0016491">
    <property type="term" value="F:oxidoreductase activity"/>
    <property type="evidence" value="ECO:0007669"/>
    <property type="project" value="UniProtKB-KW"/>
</dbReference>
<dbReference type="Proteomes" id="UP000316096">
    <property type="component" value="Unassembled WGS sequence"/>
</dbReference>
<keyword evidence="9 13" id="KW-0472">Membrane</keyword>
<reference evidence="15 16" key="1">
    <citation type="submission" date="2019-06" db="EMBL/GenBank/DDBJ databases">
        <title>Sequencing the genomes of 1000 actinobacteria strains.</title>
        <authorList>
            <person name="Klenk H.-P."/>
        </authorList>
    </citation>
    <scope>NUCLEOTIDE SEQUENCE [LARGE SCALE GENOMIC DNA]</scope>
    <source>
        <strain evidence="15 16">DSM 102200</strain>
    </source>
</reference>
<keyword evidence="5 13" id="KW-1133">Transmembrane helix</keyword>
<comment type="pathway">
    <text evidence="11">Porphyrin-containing compound metabolism.</text>
</comment>
<evidence type="ECO:0000256" key="2">
    <source>
        <dbReference type="ARBA" id="ARBA00022475"/>
    </source>
</evidence>
<keyword evidence="4" id="KW-0479">Metal-binding</keyword>
<feature type="chain" id="PRO_5038710827" evidence="14">
    <location>
        <begin position="21"/>
        <end position="341"/>
    </location>
</feature>
<keyword evidence="6" id="KW-0560">Oxidoreductase</keyword>
<comment type="subcellular location">
    <subcellularLocation>
        <location evidence="1">Membrane</location>
        <topology evidence="1">Multi-pass membrane protein</topology>
    </subcellularLocation>
</comment>
<dbReference type="EMBL" id="VFOZ01000001">
    <property type="protein sequence ID" value="TQM01299.1"/>
    <property type="molecule type" value="Genomic_DNA"/>
</dbReference>
<evidence type="ECO:0000256" key="5">
    <source>
        <dbReference type="ARBA" id="ARBA00022989"/>
    </source>
</evidence>
<protein>
    <submittedName>
        <fullName evidence="15">Cytochrome c oxidase assembly protein subunit 15</fullName>
    </submittedName>
</protein>
<sequence>MRWLALAGVAGNALIMSTGAAVRVSGSGLGCPTWPKCTGDSLVPTHSSEHAAANMAIEFGNRLLTFLVLAVGVAVFVAAVRLRPRRRDLVRLAAVQPLSVVAQAIVGGIVVLTDLNPAAVAAHFLLSPALLAAATALWVRASEGDEPARTLVRGELVWLARALVAVVFALLIAGTVVTGTGPHAGDATSPRFGFNIEQVAQLHADIVWATVGLTFALLLGLRLTNAPGRVQRRALELLAVELAQGVIGYVQYFTGVPGPLVVAHVLGSALVWIATLRVLFAMRERGEMPVSEPGRADNGWLARRWRTRREVPPVPGADPALGAPGDARSPRMRPAGSTTDR</sequence>
<keyword evidence="8" id="KW-0350">Heme biosynthesis</keyword>
<evidence type="ECO:0000256" key="12">
    <source>
        <dbReference type="SAM" id="MobiDB-lite"/>
    </source>
</evidence>
<evidence type="ECO:0000256" key="13">
    <source>
        <dbReference type="SAM" id="Phobius"/>
    </source>
</evidence>
<feature type="transmembrane region" description="Helical" evidence="13">
    <location>
        <begin position="260"/>
        <end position="280"/>
    </location>
</feature>
<evidence type="ECO:0000256" key="6">
    <source>
        <dbReference type="ARBA" id="ARBA00023002"/>
    </source>
</evidence>
<evidence type="ECO:0000313" key="15">
    <source>
        <dbReference type="EMBL" id="TQM01299.1"/>
    </source>
</evidence>
<keyword evidence="16" id="KW-1185">Reference proteome</keyword>
<feature type="compositionally biased region" description="Low complexity" evidence="12">
    <location>
        <begin position="317"/>
        <end position="327"/>
    </location>
</feature>
<accession>A0A543CW77</accession>
<evidence type="ECO:0000256" key="4">
    <source>
        <dbReference type="ARBA" id="ARBA00022723"/>
    </source>
</evidence>
<evidence type="ECO:0000256" key="3">
    <source>
        <dbReference type="ARBA" id="ARBA00022692"/>
    </source>
</evidence>
<feature type="region of interest" description="Disordered" evidence="12">
    <location>
        <begin position="311"/>
        <end position="341"/>
    </location>
</feature>
<dbReference type="PANTHER" id="PTHR35457">
    <property type="entry name" value="HEME A SYNTHASE"/>
    <property type="match status" value="1"/>
</dbReference>
<dbReference type="GO" id="GO:0046872">
    <property type="term" value="F:metal ion binding"/>
    <property type="evidence" value="ECO:0007669"/>
    <property type="project" value="UniProtKB-KW"/>
</dbReference>
<evidence type="ECO:0000256" key="10">
    <source>
        <dbReference type="ARBA" id="ARBA00023157"/>
    </source>
</evidence>
<keyword evidence="7" id="KW-0408">Iron</keyword>
<evidence type="ECO:0000313" key="16">
    <source>
        <dbReference type="Proteomes" id="UP000316096"/>
    </source>
</evidence>
<evidence type="ECO:0000256" key="1">
    <source>
        <dbReference type="ARBA" id="ARBA00004141"/>
    </source>
</evidence>
<keyword evidence="2" id="KW-1003">Cell membrane</keyword>
<dbReference type="InterPro" id="IPR003780">
    <property type="entry name" value="COX15/CtaA_fam"/>
</dbReference>
<feature type="transmembrane region" description="Helical" evidence="13">
    <location>
        <begin position="235"/>
        <end position="254"/>
    </location>
</feature>
<feature type="transmembrane region" description="Helical" evidence="13">
    <location>
        <begin position="200"/>
        <end position="223"/>
    </location>
</feature>